<evidence type="ECO:0000256" key="6">
    <source>
        <dbReference type="ARBA" id="ARBA00023136"/>
    </source>
</evidence>
<dbReference type="EMBL" id="MFKF01000085">
    <property type="protein sequence ID" value="OGG55270.1"/>
    <property type="molecule type" value="Genomic_DNA"/>
</dbReference>
<dbReference type="InterPro" id="IPR014047">
    <property type="entry name" value="Chr_Tranpt_l_chain"/>
</dbReference>
<dbReference type="PANTHER" id="PTHR33567">
    <property type="entry name" value="CHROMATE ION TRANSPORTER (EUROFUNG)"/>
    <property type="match status" value="1"/>
</dbReference>
<feature type="transmembrane region" description="Helical" evidence="7">
    <location>
        <begin position="77"/>
        <end position="104"/>
    </location>
</feature>
<feature type="transmembrane region" description="Helical" evidence="7">
    <location>
        <begin position="274"/>
        <end position="301"/>
    </location>
</feature>
<evidence type="ECO:0000313" key="9">
    <source>
        <dbReference type="Proteomes" id="UP000178606"/>
    </source>
</evidence>
<protein>
    <submittedName>
        <fullName evidence="8">Chromate transporter</fullName>
    </submittedName>
</protein>
<dbReference type="PIRSF" id="PIRSF004810">
    <property type="entry name" value="ChrA"/>
    <property type="match status" value="1"/>
</dbReference>
<dbReference type="Pfam" id="PF02417">
    <property type="entry name" value="Chromate_transp"/>
    <property type="match status" value="2"/>
</dbReference>
<feature type="transmembrane region" description="Helical" evidence="7">
    <location>
        <begin position="188"/>
        <end position="208"/>
    </location>
</feature>
<evidence type="ECO:0000256" key="5">
    <source>
        <dbReference type="ARBA" id="ARBA00022989"/>
    </source>
</evidence>
<feature type="transmembrane region" description="Helical" evidence="7">
    <location>
        <begin position="342"/>
        <end position="360"/>
    </location>
</feature>
<dbReference type="AlphaFoldDB" id="A0A1F6D1S1"/>
<keyword evidence="6 7" id="KW-0472">Membrane</keyword>
<evidence type="ECO:0000256" key="4">
    <source>
        <dbReference type="ARBA" id="ARBA00022692"/>
    </source>
</evidence>
<dbReference type="Proteomes" id="UP000178606">
    <property type="component" value="Unassembled WGS sequence"/>
</dbReference>
<feature type="transmembrane region" description="Helical" evidence="7">
    <location>
        <begin position="313"/>
        <end position="336"/>
    </location>
</feature>
<feature type="transmembrane region" description="Helical" evidence="7">
    <location>
        <begin position="367"/>
        <end position="386"/>
    </location>
</feature>
<feature type="transmembrane region" description="Helical" evidence="7">
    <location>
        <begin position="145"/>
        <end position="176"/>
    </location>
</feature>
<comment type="subcellular location">
    <subcellularLocation>
        <location evidence="1">Cell membrane</location>
        <topology evidence="1">Multi-pass membrane protein</topology>
    </subcellularLocation>
</comment>
<dbReference type="GO" id="GO:0015109">
    <property type="term" value="F:chromate transmembrane transporter activity"/>
    <property type="evidence" value="ECO:0007669"/>
    <property type="project" value="InterPro"/>
</dbReference>
<evidence type="ECO:0000256" key="1">
    <source>
        <dbReference type="ARBA" id="ARBA00004651"/>
    </source>
</evidence>
<dbReference type="InterPro" id="IPR003370">
    <property type="entry name" value="Chromate_transpt"/>
</dbReference>
<evidence type="ECO:0000313" key="8">
    <source>
        <dbReference type="EMBL" id="OGG55270.1"/>
    </source>
</evidence>
<comment type="similarity">
    <text evidence="2">Belongs to the chromate ion transporter (CHR) (TC 2.A.51) family.</text>
</comment>
<evidence type="ECO:0000256" key="3">
    <source>
        <dbReference type="ARBA" id="ARBA00022475"/>
    </source>
</evidence>
<comment type="caution">
    <text evidence="8">The sequence shown here is derived from an EMBL/GenBank/DDBJ whole genome shotgun (WGS) entry which is preliminary data.</text>
</comment>
<dbReference type="PANTHER" id="PTHR33567:SF3">
    <property type="entry name" value="CHROMATE ION TRANSPORTER (EUROFUNG)"/>
    <property type="match status" value="1"/>
</dbReference>
<keyword evidence="4 7" id="KW-0812">Transmembrane</keyword>
<feature type="transmembrane region" description="Helical" evidence="7">
    <location>
        <begin position="12"/>
        <end position="32"/>
    </location>
</feature>
<gene>
    <name evidence="8" type="ORF">A3F84_11085</name>
</gene>
<feature type="transmembrane region" description="Helical" evidence="7">
    <location>
        <begin position="116"/>
        <end position="133"/>
    </location>
</feature>
<organism evidence="8 9">
    <name type="scientific">Handelsmanbacteria sp. (strain RIFCSPLOWO2_12_FULL_64_10)</name>
    <dbReference type="NCBI Taxonomy" id="1817868"/>
    <lineage>
        <taxon>Bacteria</taxon>
        <taxon>Candidatus Handelsmaniibacteriota</taxon>
    </lineage>
</organism>
<sequence>MAETTPGELKELAWVFLRLGATAFGGPAAHIAMMEEEVVLRRAWLSREKFLDLLGATNLIPGPNSTEMAIHIGYQRAGWAGLLMAGSCFILPAALIVAAIAWAYVQFGRLPQASGLLYGVKPVVIAIILQALWRLGRTAVKTPFLAAVGLAALVLSAAGVNELVVLFGVGAFVGLVKGLPLSRDRHKTLGALLAAASIPLSPAAASAAAPFGLPLLFLFFLKVGSVLFGSGYVLLAFLRNDLVHRWGWMTEGQLLDAIAVGQFTPGPVFTTATFIGYVLGGAQGACAATLGIFLPAFFFVAISGPLVPRLRQWPVAGAILDGVNVASLALMAVVSWQLGRAALVDGTTVLLAAASLFLLARFRVNSAWLVIGGALLGLAAASLGIATGL</sequence>
<reference evidence="8 9" key="1">
    <citation type="journal article" date="2016" name="Nat. Commun.">
        <title>Thousands of microbial genomes shed light on interconnected biogeochemical processes in an aquifer system.</title>
        <authorList>
            <person name="Anantharaman K."/>
            <person name="Brown C.T."/>
            <person name="Hug L.A."/>
            <person name="Sharon I."/>
            <person name="Castelle C.J."/>
            <person name="Probst A.J."/>
            <person name="Thomas B.C."/>
            <person name="Singh A."/>
            <person name="Wilkins M.J."/>
            <person name="Karaoz U."/>
            <person name="Brodie E.L."/>
            <person name="Williams K.H."/>
            <person name="Hubbard S.S."/>
            <person name="Banfield J.F."/>
        </authorList>
    </citation>
    <scope>NUCLEOTIDE SEQUENCE [LARGE SCALE GENOMIC DNA]</scope>
    <source>
        <strain evidence="9">RIFCSPLOWO2_12_FULL_64_10</strain>
    </source>
</reference>
<keyword evidence="3" id="KW-1003">Cell membrane</keyword>
<keyword evidence="5 7" id="KW-1133">Transmembrane helix</keyword>
<evidence type="ECO:0000256" key="2">
    <source>
        <dbReference type="ARBA" id="ARBA00005262"/>
    </source>
</evidence>
<dbReference type="GO" id="GO:0005886">
    <property type="term" value="C:plasma membrane"/>
    <property type="evidence" value="ECO:0007669"/>
    <property type="project" value="UniProtKB-SubCell"/>
</dbReference>
<evidence type="ECO:0000256" key="7">
    <source>
        <dbReference type="SAM" id="Phobius"/>
    </source>
</evidence>
<feature type="transmembrane region" description="Helical" evidence="7">
    <location>
        <begin position="215"/>
        <end position="238"/>
    </location>
</feature>
<accession>A0A1F6D1S1</accession>
<dbReference type="NCBIfam" id="TIGR00937">
    <property type="entry name" value="2A51"/>
    <property type="match status" value="1"/>
</dbReference>
<name>A0A1F6D1S1_HANXR</name>
<proteinExistence type="inferred from homology"/>